<keyword evidence="2 6" id="KW-0645">Protease</keyword>
<comment type="similarity">
    <text evidence="1 6 7">Belongs to the peptidase S8 family.</text>
</comment>
<feature type="active site" description="Charge relay system" evidence="6">
    <location>
        <position position="208"/>
    </location>
</feature>
<evidence type="ECO:0000256" key="6">
    <source>
        <dbReference type="PROSITE-ProRule" id="PRU01240"/>
    </source>
</evidence>
<dbReference type="InterPro" id="IPR034193">
    <property type="entry name" value="PCSK9_ProteinaseK-like"/>
</dbReference>
<feature type="domain" description="SMB" evidence="9">
    <location>
        <begin position="426"/>
        <end position="462"/>
    </location>
</feature>
<evidence type="ECO:0000313" key="10">
    <source>
        <dbReference type="EMBL" id="QSQ13476.1"/>
    </source>
</evidence>
<dbReference type="Gene3D" id="3.40.50.200">
    <property type="entry name" value="Peptidase S8/S53 domain"/>
    <property type="match status" value="1"/>
</dbReference>
<dbReference type="InterPro" id="IPR022398">
    <property type="entry name" value="Peptidase_S8_His-AS"/>
</dbReference>
<evidence type="ECO:0000256" key="2">
    <source>
        <dbReference type="ARBA" id="ARBA00022670"/>
    </source>
</evidence>
<dbReference type="PROSITE" id="PS00524">
    <property type="entry name" value="SMB_1"/>
    <property type="match status" value="1"/>
</dbReference>
<dbReference type="PROSITE" id="PS00136">
    <property type="entry name" value="SUBTILASE_ASP"/>
    <property type="match status" value="1"/>
</dbReference>
<dbReference type="Gene3D" id="3.30.70.80">
    <property type="entry name" value="Peptidase S8 propeptide/proteinase inhibitor I9"/>
    <property type="match status" value="1"/>
</dbReference>
<dbReference type="CDD" id="cd04077">
    <property type="entry name" value="Peptidases_S8_PCSK9_ProteinaseK_like"/>
    <property type="match status" value="1"/>
</dbReference>
<dbReference type="Pfam" id="PF00082">
    <property type="entry name" value="Peptidase_S8"/>
    <property type="match status" value="1"/>
</dbReference>
<reference evidence="10 11" key="1">
    <citation type="submission" date="2021-02" db="EMBL/GenBank/DDBJ databases">
        <title>De Novo genome assembly of isolated myxobacteria.</title>
        <authorList>
            <person name="Stevens D.C."/>
        </authorList>
    </citation>
    <scope>NUCLEOTIDE SEQUENCE [LARGE SCALE GENOMIC DNA]</scope>
    <source>
        <strain evidence="10 11">SCHIC003</strain>
    </source>
</reference>
<dbReference type="SUPFAM" id="SSF54897">
    <property type="entry name" value="Protease propeptides/inhibitors"/>
    <property type="match status" value="1"/>
</dbReference>
<keyword evidence="5" id="KW-1015">Disulfide bond</keyword>
<evidence type="ECO:0000256" key="5">
    <source>
        <dbReference type="ARBA" id="ARBA00023157"/>
    </source>
</evidence>
<evidence type="ECO:0000256" key="3">
    <source>
        <dbReference type="ARBA" id="ARBA00022801"/>
    </source>
</evidence>
<dbReference type="Pfam" id="PF01033">
    <property type="entry name" value="Somatomedin_B"/>
    <property type="match status" value="1"/>
</dbReference>
<dbReference type="PROSITE" id="PS00138">
    <property type="entry name" value="SUBTILASE_SER"/>
    <property type="match status" value="1"/>
</dbReference>
<feature type="active site" description="Charge relay system" evidence="6">
    <location>
        <position position="175"/>
    </location>
</feature>
<dbReference type="PRINTS" id="PR00723">
    <property type="entry name" value="SUBTILISIN"/>
</dbReference>
<dbReference type="PROSITE" id="PS51257">
    <property type="entry name" value="PROKAR_LIPOPROTEIN"/>
    <property type="match status" value="1"/>
</dbReference>
<sequence>MRPHPSLAHRARAVAFRTLSLLGALALGGSACGERPASGEPASSGIESVKLARLNRAPESLRVPGEYVVVFAQGLSGGALTTAADTITRAGGANALLHRYSLIPGFTARLDDAQLDRLRRDPGVAYIEENRHVFLKSAVPSPSDGIDRVDQRQGRDGQYNDYENTGAGVHVYVLDTGLNTEHSEFTGRVGSAESFVFDGFGVEDCHGHGTHVASTALGTQYGMAKQATLHPIRILNCIGRATWGTVIAGLDFVRMDCPRQDGPCVANLSLSGEFFQPVNQAAAALVDEGIPVVVAAGNSNTDACAESPGSEPKVINVGAVDDNDKRALFSNWGTCVDLFAPGVSILGAWVGDAVATNIDDGTSMAAPHVTGAVAQYLESHRTATPAQVTVNLKGAATLGCVTDLMGAPNAMLFSDLSQGNYQCVADPHSCKGLCGGAATGCFCDPTCLEFNDCCPDFQQVCQ</sequence>
<keyword evidence="8" id="KW-0732">Signal</keyword>
<dbReference type="InterPro" id="IPR037045">
    <property type="entry name" value="S8pro/Inhibitor_I9_sf"/>
</dbReference>
<evidence type="ECO:0000256" key="1">
    <source>
        <dbReference type="ARBA" id="ARBA00011073"/>
    </source>
</evidence>
<dbReference type="PROSITE" id="PS00137">
    <property type="entry name" value="SUBTILASE_HIS"/>
    <property type="match status" value="1"/>
</dbReference>
<dbReference type="InterPro" id="IPR023828">
    <property type="entry name" value="Peptidase_S8_Ser-AS"/>
</dbReference>
<dbReference type="SUPFAM" id="SSF52743">
    <property type="entry name" value="Subtilisin-like"/>
    <property type="match status" value="1"/>
</dbReference>
<evidence type="ECO:0000256" key="7">
    <source>
        <dbReference type="RuleBase" id="RU003355"/>
    </source>
</evidence>
<keyword evidence="11" id="KW-1185">Reference proteome</keyword>
<dbReference type="InterPro" id="IPR036852">
    <property type="entry name" value="Peptidase_S8/S53_dom_sf"/>
</dbReference>
<accession>A0ABX7N4U0</accession>
<proteinExistence type="inferred from homology"/>
<dbReference type="InterPro" id="IPR015500">
    <property type="entry name" value="Peptidase_S8_subtilisin-rel"/>
</dbReference>
<dbReference type="Pfam" id="PF05922">
    <property type="entry name" value="Inhibitor_I9"/>
    <property type="match status" value="1"/>
</dbReference>
<dbReference type="EMBL" id="CP071091">
    <property type="protein sequence ID" value="QSQ13476.1"/>
    <property type="molecule type" value="Genomic_DNA"/>
</dbReference>
<dbReference type="InterPro" id="IPR000209">
    <property type="entry name" value="Peptidase_S8/S53_dom"/>
</dbReference>
<dbReference type="SUPFAM" id="SSF90188">
    <property type="entry name" value="Somatomedin B domain"/>
    <property type="match status" value="1"/>
</dbReference>
<organism evidence="10 11">
    <name type="scientific">Myxococcus landrumensis</name>
    <dbReference type="NCBI Taxonomy" id="2813577"/>
    <lineage>
        <taxon>Bacteria</taxon>
        <taxon>Pseudomonadati</taxon>
        <taxon>Myxococcota</taxon>
        <taxon>Myxococcia</taxon>
        <taxon>Myxococcales</taxon>
        <taxon>Cystobacterineae</taxon>
        <taxon>Myxococcaceae</taxon>
        <taxon>Myxococcus</taxon>
    </lineage>
</organism>
<dbReference type="InterPro" id="IPR010259">
    <property type="entry name" value="S8pro/Inhibitor_I9"/>
</dbReference>
<dbReference type="Gene3D" id="4.10.410.20">
    <property type="match status" value="1"/>
</dbReference>
<evidence type="ECO:0000256" key="4">
    <source>
        <dbReference type="ARBA" id="ARBA00022825"/>
    </source>
</evidence>
<dbReference type="InterPro" id="IPR036024">
    <property type="entry name" value="Somatomedin_B-like_dom_sf"/>
</dbReference>
<keyword evidence="3 6" id="KW-0378">Hydrolase</keyword>
<dbReference type="PANTHER" id="PTHR43806:SF11">
    <property type="entry name" value="CEREVISIN-RELATED"/>
    <property type="match status" value="1"/>
</dbReference>
<protein>
    <submittedName>
        <fullName evidence="10">S8 family serine peptidase</fullName>
    </submittedName>
</protein>
<dbReference type="PANTHER" id="PTHR43806">
    <property type="entry name" value="PEPTIDASE S8"/>
    <property type="match status" value="1"/>
</dbReference>
<dbReference type="InterPro" id="IPR023827">
    <property type="entry name" value="Peptidase_S8_Asp-AS"/>
</dbReference>
<dbReference type="InterPro" id="IPR001212">
    <property type="entry name" value="Somatomedin_B_dom"/>
</dbReference>
<name>A0ABX7N4U0_9BACT</name>
<dbReference type="RefSeq" id="WP_206715231.1">
    <property type="nucleotide sequence ID" value="NZ_CP071091.1"/>
</dbReference>
<dbReference type="Proteomes" id="UP000663090">
    <property type="component" value="Chromosome"/>
</dbReference>
<dbReference type="PROSITE" id="PS51892">
    <property type="entry name" value="SUBTILASE"/>
    <property type="match status" value="1"/>
</dbReference>
<keyword evidence="4 6" id="KW-0720">Serine protease</keyword>
<dbReference type="InterPro" id="IPR050131">
    <property type="entry name" value="Peptidase_S8_subtilisin-like"/>
</dbReference>
<evidence type="ECO:0000259" key="9">
    <source>
        <dbReference type="PROSITE" id="PS50958"/>
    </source>
</evidence>
<feature type="active site" description="Charge relay system" evidence="6">
    <location>
        <position position="363"/>
    </location>
</feature>
<dbReference type="PROSITE" id="PS50958">
    <property type="entry name" value="SMB_2"/>
    <property type="match status" value="1"/>
</dbReference>
<gene>
    <name evidence="10" type="ORF">JY572_34890</name>
</gene>
<feature type="signal peptide" evidence="8">
    <location>
        <begin position="1"/>
        <end position="26"/>
    </location>
</feature>
<evidence type="ECO:0000256" key="8">
    <source>
        <dbReference type="SAM" id="SignalP"/>
    </source>
</evidence>
<feature type="chain" id="PRO_5046444749" evidence="8">
    <location>
        <begin position="27"/>
        <end position="462"/>
    </location>
</feature>
<evidence type="ECO:0000313" key="11">
    <source>
        <dbReference type="Proteomes" id="UP000663090"/>
    </source>
</evidence>